<proteinExistence type="predicted"/>
<dbReference type="AlphaFoldDB" id="A0A1I4Y727"/>
<feature type="domain" description="Cyclic nucleotide-binding" evidence="4">
    <location>
        <begin position="17"/>
        <end position="125"/>
    </location>
</feature>
<dbReference type="Gene3D" id="1.10.10.10">
    <property type="entry name" value="Winged helix-like DNA-binding domain superfamily/Winged helix DNA-binding domain"/>
    <property type="match status" value="1"/>
</dbReference>
<dbReference type="Pfam" id="PF13545">
    <property type="entry name" value="HTH_Crp_2"/>
    <property type="match status" value="1"/>
</dbReference>
<dbReference type="InterPro" id="IPR000595">
    <property type="entry name" value="cNMP-bd_dom"/>
</dbReference>
<dbReference type="GO" id="GO:0005829">
    <property type="term" value="C:cytosol"/>
    <property type="evidence" value="ECO:0007669"/>
    <property type="project" value="TreeGrafter"/>
</dbReference>
<dbReference type="CDD" id="cd00038">
    <property type="entry name" value="CAP_ED"/>
    <property type="match status" value="1"/>
</dbReference>
<evidence type="ECO:0000313" key="6">
    <source>
        <dbReference type="Proteomes" id="UP000198769"/>
    </source>
</evidence>
<keyword evidence="1" id="KW-0805">Transcription regulation</keyword>
<reference evidence="6" key="1">
    <citation type="submission" date="2016-10" db="EMBL/GenBank/DDBJ databases">
        <authorList>
            <person name="Varghese N."/>
            <person name="Submissions S."/>
        </authorList>
    </citation>
    <scope>NUCLEOTIDE SEQUENCE [LARGE SCALE GENOMIC DNA]</scope>
    <source>
        <strain evidence="6">DSM 25575</strain>
    </source>
</reference>
<keyword evidence="5" id="KW-0418">Kinase</keyword>
<dbReference type="EMBL" id="FOVD01000003">
    <property type="protein sequence ID" value="SFN33892.1"/>
    <property type="molecule type" value="Genomic_DNA"/>
</dbReference>
<accession>A0A1I4Y727</accession>
<evidence type="ECO:0000256" key="3">
    <source>
        <dbReference type="ARBA" id="ARBA00023163"/>
    </source>
</evidence>
<keyword evidence="3" id="KW-0804">Transcription</keyword>
<dbReference type="GO" id="GO:0003700">
    <property type="term" value="F:DNA-binding transcription factor activity"/>
    <property type="evidence" value="ECO:0007669"/>
    <property type="project" value="TreeGrafter"/>
</dbReference>
<keyword evidence="2" id="KW-0238">DNA-binding</keyword>
<dbReference type="InterPro" id="IPR018490">
    <property type="entry name" value="cNMP-bd_dom_sf"/>
</dbReference>
<gene>
    <name evidence="5" type="ORF">SAMN05421594_2199</name>
</gene>
<dbReference type="RefSeq" id="WP_228430762.1">
    <property type="nucleotide sequence ID" value="NZ_FOVD01000003.1"/>
</dbReference>
<dbReference type="Pfam" id="PF00027">
    <property type="entry name" value="cNMP_binding"/>
    <property type="match status" value="1"/>
</dbReference>
<dbReference type="InterPro" id="IPR014710">
    <property type="entry name" value="RmlC-like_jellyroll"/>
</dbReference>
<dbReference type="Proteomes" id="UP000198769">
    <property type="component" value="Unassembled WGS sequence"/>
</dbReference>
<dbReference type="InterPro" id="IPR036390">
    <property type="entry name" value="WH_DNA-bd_sf"/>
</dbReference>
<keyword evidence="5" id="KW-0808">Transferase</keyword>
<evidence type="ECO:0000259" key="4">
    <source>
        <dbReference type="PROSITE" id="PS50042"/>
    </source>
</evidence>
<evidence type="ECO:0000256" key="2">
    <source>
        <dbReference type="ARBA" id="ARBA00023125"/>
    </source>
</evidence>
<organism evidence="5 6">
    <name type="scientific">Chryseobacterium oleae</name>
    <dbReference type="NCBI Taxonomy" id="491207"/>
    <lineage>
        <taxon>Bacteria</taxon>
        <taxon>Pseudomonadati</taxon>
        <taxon>Bacteroidota</taxon>
        <taxon>Flavobacteriia</taxon>
        <taxon>Flavobacteriales</taxon>
        <taxon>Weeksellaceae</taxon>
        <taxon>Chryseobacterium group</taxon>
        <taxon>Chryseobacterium</taxon>
    </lineage>
</organism>
<dbReference type="InterPro" id="IPR012318">
    <property type="entry name" value="HTH_CRP"/>
</dbReference>
<evidence type="ECO:0000313" key="5">
    <source>
        <dbReference type="EMBL" id="SFN33892.1"/>
    </source>
</evidence>
<dbReference type="PROSITE" id="PS50042">
    <property type="entry name" value="CNMP_BINDING_3"/>
    <property type="match status" value="1"/>
</dbReference>
<dbReference type="PANTHER" id="PTHR24567">
    <property type="entry name" value="CRP FAMILY TRANSCRIPTIONAL REGULATORY PROTEIN"/>
    <property type="match status" value="1"/>
</dbReference>
<dbReference type="PANTHER" id="PTHR24567:SF28">
    <property type="entry name" value="LISTERIOLYSIN REGULATORY PROTEIN"/>
    <property type="match status" value="1"/>
</dbReference>
<dbReference type="PRINTS" id="PR00034">
    <property type="entry name" value="HTHCRP"/>
</dbReference>
<protein>
    <submittedName>
        <fullName evidence="5">cAMP-binding domain of CRP or a regulatory subunit of cAMP-dependent protein kinases</fullName>
    </submittedName>
</protein>
<dbReference type="GO" id="GO:0016301">
    <property type="term" value="F:kinase activity"/>
    <property type="evidence" value="ECO:0007669"/>
    <property type="project" value="UniProtKB-KW"/>
</dbReference>
<dbReference type="SUPFAM" id="SSF51206">
    <property type="entry name" value="cAMP-binding domain-like"/>
    <property type="match status" value="1"/>
</dbReference>
<sequence length="206" mass="23780">MVFVSDMPMIIDEELLLSSGAELVRYGVNDVIFKEGDAPKYYFQIKTGTVKINNYHEDGREIIHSIPFDGHCLVESSLFIDRDYPVNAVAMTVCEIIKLDKVKFLALIGSSPDLFSKLYTYTAERMYYRHVMLNNISAPDPGTKVKRVMECLKSYNQYTSKYSYQFPFTRQQLASLTGLCVETVIRVVKKMEKEEMVRIENGKIFY</sequence>
<evidence type="ECO:0000256" key="1">
    <source>
        <dbReference type="ARBA" id="ARBA00023015"/>
    </source>
</evidence>
<dbReference type="InterPro" id="IPR050397">
    <property type="entry name" value="Env_Response_Regulators"/>
</dbReference>
<dbReference type="SUPFAM" id="SSF46785">
    <property type="entry name" value="Winged helix' DNA-binding domain"/>
    <property type="match status" value="1"/>
</dbReference>
<name>A0A1I4Y727_CHROL</name>
<dbReference type="SMART" id="SM00100">
    <property type="entry name" value="cNMP"/>
    <property type="match status" value="1"/>
</dbReference>
<keyword evidence="6" id="KW-1185">Reference proteome</keyword>
<dbReference type="Gene3D" id="2.60.120.10">
    <property type="entry name" value="Jelly Rolls"/>
    <property type="match status" value="1"/>
</dbReference>
<dbReference type="GO" id="GO:0003677">
    <property type="term" value="F:DNA binding"/>
    <property type="evidence" value="ECO:0007669"/>
    <property type="project" value="UniProtKB-KW"/>
</dbReference>
<dbReference type="InterPro" id="IPR036388">
    <property type="entry name" value="WH-like_DNA-bd_sf"/>
</dbReference>